<evidence type="ECO:0000313" key="4">
    <source>
        <dbReference type="EMBL" id="GAA3622504.1"/>
    </source>
</evidence>
<keyword evidence="5" id="KW-1185">Reference proteome</keyword>
<reference evidence="5" key="1">
    <citation type="journal article" date="2019" name="Int. J. Syst. Evol. Microbiol.">
        <title>The Global Catalogue of Microorganisms (GCM) 10K type strain sequencing project: providing services to taxonomists for standard genome sequencing and annotation.</title>
        <authorList>
            <consortium name="The Broad Institute Genomics Platform"/>
            <consortium name="The Broad Institute Genome Sequencing Center for Infectious Disease"/>
            <person name="Wu L."/>
            <person name="Ma J."/>
        </authorList>
    </citation>
    <scope>NUCLEOTIDE SEQUENCE [LARGE SCALE GENOMIC DNA]</scope>
    <source>
        <strain evidence="5">JCM 17326</strain>
    </source>
</reference>
<comment type="caution">
    <text evidence="4">The sequence shown here is derived from an EMBL/GenBank/DDBJ whole genome shotgun (WGS) entry which is preliminary data.</text>
</comment>
<proteinExistence type="predicted"/>
<dbReference type="InterPro" id="IPR050493">
    <property type="entry name" value="FAD-dep_Monooxygenase_BioMet"/>
</dbReference>
<feature type="domain" description="FAD-binding" evidence="3">
    <location>
        <begin position="136"/>
        <end position="315"/>
    </location>
</feature>
<evidence type="ECO:0000256" key="1">
    <source>
        <dbReference type="ARBA" id="ARBA00023002"/>
    </source>
</evidence>
<evidence type="ECO:0000313" key="5">
    <source>
        <dbReference type="Proteomes" id="UP001500630"/>
    </source>
</evidence>
<protein>
    <recommendedName>
        <fullName evidence="3">FAD-binding domain-containing protein</fullName>
    </recommendedName>
</protein>
<organism evidence="4 5">
    <name type="scientific">Nonomuraea rosea</name>
    <dbReference type="NCBI Taxonomy" id="638574"/>
    <lineage>
        <taxon>Bacteria</taxon>
        <taxon>Bacillati</taxon>
        <taxon>Actinomycetota</taxon>
        <taxon>Actinomycetes</taxon>
        <taxon>Streptosporangiales</taxon>
        <taxon>Streptosporangiaceae</taxon>
        <taxon>Nonomuraea</taxon>
    </lineage>
</organism>
<dbReference type="PANTHER" id="PTHR13789">
    <property type="entry name" value="MONOOXYGENASE"/>
    <property type="match status" value="1"/>
</dbReference>
<keyword evidence="1" id="KW-0560">Oxidoreductase</keyword>
<dbReference type="EMBL" id="BAABDQ010000067">
    <property type="protein sequence ID" value="GAA3622504.1"/>
    <property type="molecule type" value="Genomic_DNA"/>
</dbReference>
<gene>
    <name evidence="4" type="ORF">GCM10022419_130230</name>
</gene>
<accession>A0ABP6ZYN8</accession>
<name>A0ABP6ZYN8_9ACTN</name>
<dbReference type="PRINTS" id="PR00420">
    <property type="entry name" value="RNGMNOXGNASE"/>
</dbReference>
<dbReference type="PANTHER" id="PTHR13789:SF309">
    <property type="entry name" value="PUTATIVE (AFU_ORTHOLOGUE AFUA_6G14510)-RELATED"/>
    <property type="match status" value="1"/>
</dbReference>
<dbReference type="Proteomes" id="UP001500630">
    <property type="component" value="Unassembled WGS sequence"/>
</dbReference>
<dbReference type="InterPro" id="IPR002938">
    <property type="entry name" value="FAD-bd"/>
</dbReference>
<keyword evidence="2" id="KW-0503">Monooxygenase</keyword>
<dbReference type="Gene3D" id="3.50.50.60">
    <property type="entry name" value="FAD/NAD(P)-binding domain"/>
    <property type="match status" value="1"/>
</dbReference>
<dbReference type="SUPFAM" id="SSF51905">
    <property type="entry name" value="FAD/NAD(P)-binding domain"/>
    <property type="match status" value="1"/>
</dbReference>
<dbReference type="Pfam" id="PF01494">
    <property type="entry name" value="FAD_binding_3"/>
    <property type="match status" value="2"/>
</dbReference>
<dbReference type="InterPro" id="IPR036188">
    <property type="entry name" value="FAD/NAD-bd_sf"/>
</dbReference>
<evidence type="ECO:0000256" key="2">
    <source>
        <dbReference type="ARBA" id="ARBA00023033"/>
    </source>
</evidence>
<evidence type="ECO:0000259" key="3">
    <source>
        <dbReference type="Pfam" id="PF01494"/>
    </source>
</evidence>
<sequence length="343" mass="36884">MAGSAVVVGAGVGGLATAIGLRRAGWRVTILDRRAELERYGTAFGIHPTAQAALDRLGVGDAFRARAVPYRDGRIRTPDGRVLASLPLERIERRAGRPELLISRPYLLDVLQAALDVPVTYLENVSDATSLAGAHDLVVGADGINSAVRATLFGSRGEVRRVGTVTWIGVADFESAVHGETWGRGRFFGLTPIEPGRTNWYAAVPEATDAGDLRALFAGWHDPIPRILSGTDPDSWIRYEMRHLFPALPTFVHGGKVALVGDAAHAMTPNLGQGACTAILDAEALTRAVARHGVSGLPPALRAYDAERRRSAQRVAFGSRTLHRFVRTERSGLRDSLVRLLPS</sequence>
<feature type="domain" description="FAD-binding" evidence="3">
    <location>
        <begin position="5"/>
        <end position="80"/>
    </location>
</feature>